<accession>A0A8H6MPY9</accession>
<dbReference type="Proteomes" id="UP000639643">
    <property type="component" value="Unassembled WGS sequence"/>
</dbReference>
<gene>
    <name evidence="2" type="ORF">CMUS01_14787</name>
</gene>
<reference evidence="2" key="1">
    <citation type="journal article" date="2020" name="Phytopathology">
        <title>Genome Sequence Resources of Colletotrichum truncatum, C. plurivorum, C. musicola, and C. sojae: Four Species Pathogenic to Soybean (Glycine max).</title>
        <authorList>
            <person name="Rogerio F."/>
            <person name="Boufleur T.R."/>
            <person name="Ciampi-Guillardi M."/>
            <person name="Sukno S.A."/>
            <person name="Thon M.R."/>
            <person name="Massola Junior N.S."/>
            <person name="Baroncelli R."/>
        </authorList>
    </citation>
    <scope>NUCLEOTIDE SEQUENCE</scope>
    <source>
        <strain evidence="2">LFN0074</strain>
    </source>
</reference>
<keyword evidence="1" id="KW-0732">Signal</keyword>
<sequence length="102" mass="10742">MRVSAVLVSLAATLSIGVSALPDRQAETGKATDFGTYFCKTRGDNGKIVASNNFCKSAGGAVLVSEGFCCIRNNNFQVLRAMMAGCNDNQLVFSQNDVPCSP</sequence>
<keyword evidence="3" id="KW-1185">Reference proteome</keyword>
<comment type="caution">
    <text evidence="2">The sequence shown here is derived from an EMBL/GenBank/DDBJ whole genome shotgun (WGS) entry which is preliminary data.</text>
</comment>
<proteinExistence type="predicted"/>
<protein>
    <submittedName>
        <fullName evidence="2">Uncharacterized protein</fullName>
    </submittedName>
</protein>
<dbReference type="OrthoDB" id="4844711at2759"/>
<feature type="chain" id="PRO_5034998187" evidence="1">
    <location>
        <begin position="21"/>
        <end position="102"/>
    </location>
</feature>
<dbReference type="EMBL" id="WIGM01001118">
    <property type="protein sequence ID" value="KAF6804694.1"/>
    <property type="molecule type" value="Genomic_DNA"/>
</dbReference>
<evidence type="ECO:0000313" key="2">
    <source>
        <dbReference type="EMBL" id="KAF6804694.1"/>
    </source>
</evidence>
<name>A0A8H6MPY9_9PEZI</name>
<evidence type="ECO:0000313" key="3">
    <source>
        <dbReference type="Proteomes" id="UP000639643"/>
    </source>
</evidence>
<feature type="signal peptide" evidence="1">
    <location>
        <begin position="1"/>
        <end position="20"/>
    </location>
</feature>
<evidence type="ECO:0000256" key="1">
    <source>
        <dbReference type="SAM" id="SignalP"/>
    </source>
</evidence>
<dbReference type="AlphaFoldDB" id="A0A8H6MPY9"/>
<organism evidence="2 3">
    <name type="scientific">Colletotrichum musicola</name>
    <dbReference type="NCBI Taxonomy" id="2175873"/>
    <lineage>
        <taxon>Eukaryota</taxon>
        <taxon>Fungi</taxon>
        <taxon>Dikarya</taxon>
        <taxon>Ascomycota</taxon>
        <taxon>Pezizomycotina</taxon>
        <taxon>Sordariomycetes</taxon>
        <taxon>Hypocreomycetidae</taxon>
        <taxon>Glomerellales</taxon>
        <taxon>Glomerellaceae</taxon>
        <taxon>Colletotrichum</taxon>
        <taxon>Colletotrichum orchidearum species complex</taxon>
    </lineage>
</organism>